<gene>
    <name evidence="2" type="ORF">L0661_25595</name>
</gene>
<comment type="caution">
    <text evidence="2">The sequence shown here is derived from an EMBL/GenBank/DDBJ whole genome shotgun (WGS) entry which is preliminary data.</text>
</comment>
<feature type="chain" id="PRO_5040727796" description="SH3 domain-containing protein" evidence="1">
    <location>
        <begin position="19"/>
        <end position="90"/>
    </location>
</feature>
<dbReference type="Proteomes" id="UP001139411">
    <property type="component" value="Unassembled WGS sequence"/>
</dbReference>
<keyword evidence="1" id="KW-0732">Signal</keyword>
<evidence type="ECO:0000313" key="3">
    <source>
        <dbReference type="Proteomes" id="UP001139411"/>
    </source>
</evidence>
<name>A0A9X1QGV6_9BACT</name>
<feature type="non-terminal residue" evidence="2">
    <location>
        <position position="90"/>
    </location>
</feature>
<evidence type="ECO:0000256" key="1">
    <source>
        <dbReference type="SAM" id="SignalP"/>
    </source>
</evidence>
<dbReference type="AlphaFoldDB" id="A0A9X1QGV6"/>
<organism evidence="2 3">
    <name type="scientific">Dyadobacter chenhuakuii</name>
    <dbReference type="NCBI Taxonomy" id="2909339"/>
    <lineage>
        <taxon>Bacteria</taxon>
        <taxon>Pseudomonadati</taxon>
        <taxon>Bacteroidota</taxon>
        <taxon>Cytophagia</taxon>
        <taxon>Cytophagales</taxon>
        <taxon>Spirosomataceae</taxon>
        <taxon>Dyadobacter</taxon>
    </lineage>
</organism>
<protein>
    <recommendedName>
        <fullName evidence="4">SH3 domain-containing protein</fullName>
    </recommendedName>
</protein>
<accession>A0A9X1QGV6</accession>
<evidence type="ECO:0000313" key="2">
    <source>
        <dbReference type="EMBL" id="MCF2501718.1"/>
    </source>
</evidence>
<feature type="signal peptide" evidence="1">
    <location>
        <begin position="1"/>
        <end position="18"/>
    </location>
</feature>
<evidence type="ECO:0008006" key="4">
    <source>
        <dbReference type="Google" id="ProtNLM"/>
    </source>
</evidence>
<sequence length="90" mass="9647">MKLLSYLFALLFSIPAFSQTEVICGSPTPSGWITTSINGFCISNGQRFPSRTIKKIDDLPAGTEVAVCGTDPTPQGWVTISRATSYCANV</sequence>
<dbReference type="RefSeq" id="WP_235179809.1">
    <property type="nucleotide sequence ID" value="NZ_JAKFFV010000028.1"/>
</dbReference>
<proteinExistence type="predicted"/>
<dbReference type="EMBL" id="JAKFFV010000028">
    <property type="protein sequence ID" value="MCF2501718.1"/>
    <property type="molecule type" value="Genomic_DNA"/>
</dbReference>
<reference evidence="2" key="1">
    <citation type="submission" date="2022-01" db="EMBL/GenBank/DDBJ databases">
        <title>Novel species in genus Dyadobacter.</title>
        <authorList>
            <person name="Ma C."/>
        </authorList>
    </citation>
    <scope>NUCLEOTIDE SEQUENCE</scope>
    <source>
        <strain evidence="2">CY357</strain>
    </source>
</reference>